<organism evidence="2 3">
    <name type="scientific">Paludibacterium paludis</name>
    <dbReference type="NCBI Taxonomy" id="1225769"/>
    <lineage>
        <taxon>Bacteria</taxon>
        <taxon>Pseudomonadati</taxon>
        <taxon>Pseudomonadota</taxon>
        <taxon>Betaproteobacteria</taxon>
        <taxon>Neisseriales</taxon>
        <taxon>Chromobacteriaceae</taxon>
        <taxon>Paludibacterium</taxon>
    </lineage>
</organism>
<sequence>MLAFGGLVALVAALGERRWWWAAGIFLSGLLLAVPFSLVFRAKAPWLCKMVVGGFLIVLVSTAVLLAGLQSGYTLLPQPAG</sequence>
<evidence type="ECO:0000313" key="2">
    <source>
        <dbReference type="EMBL" id="GGY07755.1"/>
    </source>
</evidence>
<dbReference type="AlphaFoldDB" id="A0A918U866"/>
<keyword evidence="1" id="KW-0812">Transmembrane</keyword>
<reference evidence="2" key="2">
    <citation type="submission" date="2020-09" db="EMBL/GenBank/DDBJ databases">
        <authorList>
            <person name="Sun Q."/>
            <person name="Kim S."/>
        </authorList>
    </citation>
    <scope>NUCLEOTIDE SEQUENCE</scope>
    <source>
        <strain evidence="2">KCTC 32182</strain>
    </source>
</reference>
<accession>A0A918U866</accession>
<gene>
    <name evidence="2" type="ORF">GCM10011289_07850</name>
</gene>
<protein>
    <submittedName>
        <fullName evidence="2">Uncharacterized protein</fullName>
    </submittedName>
</protein>
<dbReference type="Proteomes" id="UP000645257">
    <property type="component" value="Unassembled WGS sequence"/>
</dbReference>
<dbReference type="EMBL" id="BMYX01000003">
    <property type="protein sequence ID" value="GGY07755.1"/>
    <property type="molecule type" value="Genomic_DNA"/>
</dbReference>
<comment type="caution">
    <text evidence="2">The sequence shown here is derived from an EMBL/GenBank/DDBJ whole genome shotgun (WGS) entry which is preliminary data.</text>
</comment>
<feature type="transmembrane region" description="Helical" evidence="1">
    <location>
        <begin position="20"/>
        <end position="40"/>
    </location>
</feature>
<keyword evidence="1" id="KW-1133">Transmembrane helix</keyword>
<proteinExistence type="predicted"/>
<evidence type="ECO:0000313" key="3">
    <source>
        <dbReference type="Proteomes" id="UP000645257"/>
    </source>
</evidence>
<feature type="transmembrane region" description="Helical" evidence="1">
    <location>
        <begin position="47"/>
        <end position="69"/>
    </location>
</feature>
<keyword evidence="1" id="KW-0472">Membrane</keyword>
<name>A0A918U866_9NEIS</name>
<reference evidence="2" key="1">
    <citation type="journal article" date="2014" name="Int. J. Syst. Evol. Microbiol.">
        <title>Complete genome sequence of Corynebacterium casei LMG S-19264T (=DSM 44701T), isolated from a smear-ripened cheese.</title>
        <authorList>
            <consortium name="US DOE Joint Genome Institute (JGI-PGF)"/>
            <person name="Walter F."/>
            <person name="Albersmeier A."/>
            <person name="Kalinowski J."/>
            <person name="Ruckert C."/>
        </authorList>
    </citation>
    <scope>NUCLEOTIDE SEQUENCE</scope>
    <source>
        <strain evidence="2">KCTC 32182</strain>
    </source>
</reference>
<evidence type="ECO:0000256" key="1">
    <source>
        <dbReference type="SAM" id="Phobius"/>
    </source>
</evidence>
<keyword evidence="3" id="KW-1185">Reference proteome</keyword>